<dbReference type="EMBL" id="CAJVPI010000033">
    <property type="protein sequence ID" value="CAG8462107.1"/>
    <property type="molecule type" value="Genomic_DNA"/>
</dbReference>
<dbReference type="Pfam" id="PF12449">
    <property type="entry name" value="DUF3684"/>
    <property type="match status" value="1"/>
</dbReference>
<dbReference type="InterPro" id="IPR036890">
    <property type="entry name" value="HATPase_C_sf"/>
</dbReference>
<sequence length="1553" mass="177970">MSLDVLRKRVLSNNKEERVEVNQRHLIDKVLARCVNRFGDNQQLQFVSLKKKLSILPIQIFLKFCCVQGINAKRRLANNDAKSSKIEIFFETGGAEKPDNEASLYKKCTRILFKNNGFVFRPEDWNRLKKIAEGNPDEQKIGAFGVGFYSLFSICEEPFIFSGDHGMGFYWHNCQLRAKFGPTDLDNQRTTFLMDLREPLQIPTFDEFGKFLATSMIFTENLREICVYTNNTENLKLSKRVIDAPVMEVAKDVNTYSPRGIFYLKSIDLRRVEVRVERLNITPNSNKTFSCQMENATIHLRVATGHLDVDVTETFSAEMERSIKKKPPITTAIQMLFPELGEYKLSVIESQATEEGVFKTLKDLLPYPEQGRIFIGFPTHQTTGHSSHLTARFIPTVERESIDLVDKTLAIYNEELLSMAGILTRVVYEEQMDQLSRFYTDTVSSRVDPDSKEVQTARELFQKKATQILTHFTFRPSTPNNHVGIIMEKMFFTCSNKPLSVISSVGVLPIQSVRLPDADMAGFIKAIPVVPKNVLNDCKSFFDKAKERRMIKGITLEDVLNLELQERTLTEAETTALMKWWIGYCTNSQVSDMERSQFLLQATTIVNDRVLPLASFKYFLNSNLAAIDSDFPINTLPYTITRTLAKKSLEIYFGNYRELPLLTWVEFILKTPKMHQKVESDAAFAENFLGILSRSFKSLSTTDQEALHTLLNQKKIIPTKYGMYIPDQAYLSSVTILPDLPTVYLKKPRHVVEPFFTFLGVRKHVELQLIFDRLISQGNWDHMNLVKYLISRVDDIAPDEKEKLRTNAIWPCEDEHEIKKHLISDLYAPLLELRELGLPIIKWKKRWSAKLAEATFLTSLGLRTYPSLNHILSLAAPPTESKFRCKALDYFLTHFKDYYATDYTHSVNIAFLPCVDPTIYATPSNCFVNPACSDIGFNVLRHDLRIHAAELGVEQDPPKLELTDRLINKPPKDEIEARKVLEYLATQLGVFENADLEELGEANFIPIKDENKIVHTNPNSCLLESQEERYKGFFTHVNFGEKANLFLKSCGVHSSPSAEKLAWRLVRSPIELRSKIDEDFKHYKEFLHSIAMGLRTIRQKPKLMSAMEQSSMFLGCRIVSSDGEDNMDYVFTTAQQIFLNNSDKLQRMFDVLICPEDDLVEQLYELLGSMRLKESVAISHKSKGDAIISERSVKLESLLRERVPLYLRKHGSRSRHDTEWVQNISVREVQEIQKTYLLIPTGQSKTEQTSCYLSNNDVTSEHTLLVTGGQPDYLEIAANLDAAICLKQSTKNSLALFSMLTMSLDNLRKLGCPVDRIARESKRPKTIAVDRARVVSSIWRRTGNRQIGIPTPSTPDDIATMIRKAVTSFKAYPGTMIKSQTTIHRMDVDSNSYRDITPGHSLEFICRINQIEVYVSTVGYANVANIRMHPNIKKFTKLLGELCNIFELPLPTVHIFYEIGQSKAFNHNDSLFFNLYIYEKRHDAVGEMTTMINWFFTFCHELAHYFEPLHNARHEFYFSSIAETYTQKLFAKLQDNYTVSLDKSAKDICSPIS</sequence>
<evidence type="ECO:0000313" key="3">
    <source>
        <dbReference type="Proteomes" id="UP000789739"/>
    </source>
</evidence>
<name>A0A9N8VPU4_9GLOM</name>
<reference evidence="2" key="1">
    <citation type="submission" date="2021-06" db="EMBL/GenBank/DDBJ databases">
        <authorList>
            <person name="Kallberg Y."/>
            <person name="Tangrot J."/>
            <person name="Rosling A."/>
        </authorList>
    </citation>
    <scope>NUCLEOTIDE SEQUENCE</scope>
    <source>
        <strain evidence="2">BR232B</strain>
    </source>
</reference>
<feature type="domain" description="Sacsin/Nov" evidence="1">
    <location>
        <begin position="79"/>
        <end position="165"/>
    </location>
</feature>
<dbReference type="Proteomes" id="UP000789739">
    <property type="component" value="Unassembled WGS sequence"/>
</dbReference>
<evidence type="ECO:0000313" key="2">
    <source>
        <dbReference type="EMBL" id="CAG8462107.1"/>
    </source>
</evidence>
<dbReference type="InterPro" id="IPR022155">
    <property type="entry name" value="DUF3684"/>
</dbReference>
<evidence type="ECO:0000259" key="1">
    <source>
        <dbReference type="Pfam" id="PF25794"/>
    </source>
</evidence>
<dbReference type="PANTHER" id="PTHR47839:SF1">
    <property type="entry name" value="DOMAIN PROTEIN, PUTATIVE (AFU_ORTHOLOGUE AFUA_6G04830)-RELATED"/>
    <property type="match status" value="1"/>
</dbReference>
<accession>A0A9N8VPU4</accession>
<gene>
    <name evidence="2" type="ORF">PBRASI_LOCUS641</name>
</gene>
<comment type="caution">
    <text evidence="2">The sequence shown here is derived from an EMBL/GenBank/DDBJ whole genome shotgun (WGS) entry which is preliminary data.</text>
</comment>
<dbReference type="PANTHER" id="PTHR47839">
    <property type="entry name" value="DOMAIN PROTEIN, PUTATIVE (AFU_ORTHOLOGUE AFUA_6G04830)-RELATED"/>
    <property type="match status" value="1"/>
</dbReference>
<organism evidence="2 3">
    <name type="scientific">Paraglomus brasilianum</name>
    <dbReference type="NCBI Taxonomy" id="144538"/>
    <lineage>
        <taxon>Eukaryota</taxon>
        <taxon>Fungi</taxon>
        <taxon>Fungi incertae sedis</taxon>
        <taxon>Mucoromycota</taxon>
        <taxon>Glomeromycotina</taxon>
        <taxon>Glomeromycetes</taxon>
        <taxon>Paraglomerales</taxon>
        <taxon>Paraglomeraceae</taxon>
        <taxon>Paraglomus</taxon>
    </lineage>
</organism>
<dbReference type="SUPFAM" id="SSF55874">
    <property type="entry name" value="ATPase domain of HSP90 chaperone/DNA topoisomerase II/histidine kinase"/>
    <property type="match status" value="1"/>
</dbReference>
<dbReference type="Gene3D" id="3.30.565.10">
    <property type="entry name" value="Histidine kinase-like ATPase, C-terminal domain"/>
    <property type="match status" value="1"/>
</dbReference>
<dbReference type="InterPro" id="IPR058210">
    <property type="entry name" value="SACS/Nov_dom"/>
</dbReference>
<keyword evidence="3" id="KW-1185">Reference proteome</keyword>
<protein>
    <submittedName>
        <fullName evidence="2">2246_t:CDS:1</fullName>
    </submittedName>
</protein>
<dbReference type="Pfam" id="PF25794">
    <property type="entry name" value="SACS"/>
    <property type="match status" value="1"/>
</dbReference>
<dbReference type="OrthoDB" id="10031156at2759"/>
<proteinExistence type="predicted"/>